<evidence type="ECO:0000256" key="6">
    <source>
        <dbReference type="ARBA" id="ARBA00023004"/>
    </source>
</evidence>
<keyword evidence="10" id="KW-0732">Signal</keyword>
<keyword evidence="4 8" id="KW-0479">Metal-binding</keyword>
<comment type="similarity">
    <text evidence="2 9">Belongs to the cytochrome P450 family.</text>
</comment>
<dbReference type="PROSITE" id="PS00086">
    <property type="entry name" value="CYTOCHROME_P450"/>
    <property type="match status" value="1"/>
</dbReference>
<dbReference type="InterPro" id="IPR002401">
    <property type="entry name" value="Cyt_P450_E_grp-I"/>
</dbReference>
<evidence type="ECO:0000313" key="11">
    <source>
        <dbReference type="EMBL" id="KAK2636616.1"/>
    </source>
</evidence>
<dbReference type="EMBL" id="JANJYI010000009">
    <property type="protein sequence ID" value="KAK2636616.1"/>
    <property type="molecule type" value="Genomic_DNA"/>
</dbReference>
<comment type="cofactor">
    <cofactor evidence="1 8">
        <name>heme</name>
        <dbReference type="ChEBI" id="CHEBI:30413"/>
    </cofactor>
</comment>
<organism evidence="11 12">
    <name type="scientific">Dipteronia dyeriana</name>
    <dbReference type="NCBI Taxonomy" id="168575"/>
    <lineage>
        <taxon>Eukaryota</taxon>
        <taxon>Viridiplantae</taxon>
        <taxon>Streptophyta</taxon>
        <taxon>Embryophyta</taxon>
        <taxon>Tracheophyta</taxon>
        <taxon>Spermatophyta</taxon>
        <taxon>Magnoliopsida</taxon>
        <taxon>eudicotyledons</taxon>
        <taxon>Gunneridae</taxon>
        <taxon>Pentapetalae</taxon>
        <taxon>rosids</taxon>
        <taxon>malvids</taxon>
        <taxon>Sapindales</taxon>
        <taxon>Sapindaceae</taxon>
        <taxon>Hippocastanoideae</taxon>
        <taxon>Acereae</taxon>
        <taxon>Dipteronia</taxon>
    </lineage>
</organism>
<evidence type="ECO:0000256" key="4">
    <source>
        <dbReference type="ARBA" id="ARBA00022723"/>
    </source>
</evidence>
<dbReference type="CDD" id="cd11072">
    <property type="entry name" value="CYP71-like"/>
    <property type="match status" value="1"/>
</dbReference>
<keyword evidence="7 9" id="KW-0503">Monooxygenase</keyword>
<evidence type="ECO:0000256" key="10">
    <source>
        <dbReference type="SAM" id="SignalP"/>
    </source>
</evidence>
<evidence type="ECO:0000256" key="8">
    <source>
        <dbReference type="PIRSR" id="PIRSR602401-1"/>
    </source>
</evidence>
<dbReference type="GO" id="GO:0020037">
    <property type="term" value="F:heme binding"/>
    <property type="evidence" value="ECO:0007669"/>
    <property type="project" value="InterPro"/>
</dbReference>
<evidence type="ECO:0008006" key="13">
    <source>
        <dbReference type="Google" id="ProtNLM"/>
    </source>
</evidence>
<feature type="binding site" description="axial binding residue" evidence="8">
    <location>
        <position position="377"/>
    </location>
    <ligand>
        <name>heme</name>
        <dbReference type="ChEBI" id="CHEBI:30413"/>
    </ligand>
    <ligandPart>
        <name>Fe</name>
        <dbReference type="ChEBI" id="CHEBI:18248"/>
    </ligandPart>
</feature>
<evidence type="ECO:0000256" key="5">
    <source>
        <dbReference type="ARBA" id="ARBA00023002"/>
    </source>
</evidence>
<sequence>MLFKFGSLPIVVISSAEAANEVLKVHDLDCCSRPSFTGVRKLTYKCSDISFSPYGDYWREIRKVCVLQLFSLKRVQSYQIIREEEIASLLNSISQSSSSVTPVDLSEKIYALAGSIILRIAFGQRFPGSVLDNDKFSELICDAEASFGSITADEMFPYVGWIIDKLTGYHTKLERVFHELDMFYEQVIGDHLKAERETDDEEDIIDVMLKIVRNQKSGEAWFTEVHIKAILTDIFLAGVGTTAKTVIWAMAELARNPRAMNKAQDEVRNLFRKKGKVSEDDIDQLHYLKLIIKETLRLHPAAPLLLPRETISHFKVNGYDIHPKKTIIQVNVWAIGRDPNYWKKPEEFYPERFMDNSTDFKGQNFEFLPFGSGRRSCPGIIMGLKTVEVALANLLYEFNWKLPNGMKEEDIIMEEAIGRALRSLKRQL</sequence>
<dbReference type="GO" id="GO:0005506">
    <property type="term" value="F:iron ion binding"/>
    <property type="evidence" value="ECO:0007669"/>
    <property type="project" value="InterPro"/>
</dbReference>
<dbReference type="Proteomes" id="UP001280121">
    <property type="component" value="Unassembled WGS sequence"/>
</dbReference>
<dbReference type="Gene3D" id="1.10.630.10">
    <property type="entry name" value="Cytochrome P450"/>
    <property type="match status" value="1"/>
</dbReference>
<evidence type="ECO:0000313" key="12">
    <source>
        <dbReference type="Proteomes" id="UP001280121"/>
    </source>
</evidence>
<evidence type="ECO:0000256" key="1">
    <source>
        <dbReference type="ARBA" id="ARBA00001971"/>
    </source>
</evidence>
<comment type="caution">
    <text evidence="11">The sequence shown here is derived from an EMBL/GenBank/DDBJ whole genome shotgun (WGS) entry which is preliminary data.</text>
</comment>
<gene>
    <name evidence="11" type="ORF">Ddye_031408</name>
</gene>
<accession>A0AAD9WMJ7</accession>
<feature type="chain" id="PRO_5041968013" description="Cytochrome P450" evidence="10">
    <location>
        <begin position="19"/>
        <end position="428"/>
    </location>
</feature>
<dbReference type="PRINTS" id="PR00385">
    <property type="entry name" value="P450"/>
</dbReference>
<dbReference type="PRINTS" id="PR00463">
    <property type="entry name" value="EP450I"/>
</dbReference>
<dbReference type="GO" id="GO:0004497">
    <property type="term" value="F:monooxygenase activity"/>
    <property type="evidence" value="ECO:0007669"/>
    <property type="project" value="UniProtKB-KW"/>
</dbReference>
<dbReference type="FunFam" id="1.10.630.10:FF:000011">
    <property type="entry name" value="Cytochrome P450 83B1"/>
    <property type="match status" value="1"/>
</dbReference>
<dbReference type="PANTHER" id="PTHR47955:SF19">
    <property type="entry name" value="CYTOCHROME P450 71A9-LIKE ISOFORM X1"/>
    <property type="match status" value="1"/>
</dbReference>
<dbReference type="InterPro" id="IPR017972">
    <property type="entry name" value="Cyt_P450_CS"/>
</dbReference>
<dbReference type="InterPro" id="IPR036396">
    <property type="entry name" value="Cyt_P450_sf"/>
</dbReference>
<evidence type="ECO:0000256" key="9">
    <source>
        <dbReference type="RuleBase" id="RU000461"/>
    </source>
</evidence>
<evidence type="ECO:0000256" key="7">
    <source>
        <dbReference type="ARBA" id="ARBA00023033"/>
    </source>
</evidence>
<reference evidence="11" key="1">
    <citation type="journal article" date="2023" name="Plant J.">
        <title>Genome sequences and population genomics provide insights into the demographic history, inbreeding, and mutation load of two 'living fossil' tree species of Dipteronia.</title>
        <authorList>
            <person name="Feng Y."/>
            <person name="Comes H.P."/>
            <person name="Chen J."/>
            <person name="Zhu S."/>
            <person name="Lu R."/>
            <person name="Zhang X."/>
            <person name="Li P."/>
            <person name="Qiu J."/>
            <person name="Olsen K.M."/>
            <person name="Qiu Y."/>
        </authorList>
    </citation>
    <scope>NUCLEOTIDE SEQUENCE</scope>
    <source>
        <strain evidence="11">KIB01</strain>
    </source>
</reference>
<dbReference type="GO" id="GO:0016705">
    <property type="term" value="F:oxidoreductase activity, acting on paired donors, with incorporation or reduction of molecular oxygen"/>
    <property type="evidence" value="ECO:0007669"/>
    <property type="project" value="InterPro"/>
</dbReference>
<dbReference type="Pfam" id="PF00067">
    <property type="entry name" value="p450"/>
    <property type="match status" value="1"/>
</dbReference>
<dbReference type="SUPFAM" id="SSF48264">
    <property type="entry name" value="Cytochrome P450"/>
    <property type="match status" value="1"/>
</dbReference>
<keyword evidence="6 8" id="KW-0408">Iron</keyword>
<dbReference type="PANTHER" id="PTHR47955">
    <property type="entry name" value="CYTOCHROME P450 FAMILY 71 PROTEIN"/>
    <property type="match status" value="1"/>
</dbReference>
<keyword evidence="5 9" id="KW-0560">Oxidoreductase</keyword>
<dbReference type="InterPro" id="IPR001128">
    <property type="entry name" value="Cyt_P450"/>
</dbReference>
<proteinExistence type="inferred from homology"/>
<name>A0AAD9WMJ7_9ROSI</name>
<feature type="signal peptide" evidence="10">
    <location>
        <begin position="1"/>
        <end position="18"/>
    </location>
</feature>
<keyword evidence="3 8" id="KW-0349">Heme</keyword>
<evidence type="ECO:0000256" key="3">
    <source>
        <dbReference type="ARBA" id="ARBA00022617"/>
    </source>
</evidence>
<protein>
    <recommendedName>
        <fullName evidence="13">Cytochrome P450</fullName>
    </recommendedName>
</protein>
<keyword evidence="12" id="KW-1185">Reference proteome</keyword>
<evidence type="ECO:0000256" key="2">
    <source>
        <dbReference type="ARBA" id="ARBA00010617"/>
    </source>
</evidence>
<dbReference type="AlphaFoldDB" id="A0AAD9WMJ7"/>